<dbReference type="SUPFAM" id="SSF57667">
    <property type="entry name" value="beta-beta-alpha zinc fingers"/>
    <property type="match status" value="1"/>
</dbReference>
<gene>
    <name evidence="3" type="ORF">BLA29_007339</name>
</gene>
<sequence>MRGMRTHVRVHTEELASTGSFEEDFIVQNTDLPEPSIGRRSSHGNSLTNPARQRRRSNNVDAQLLSSHSNASISSNETFDSVIRMHKEINGSLASASIQHQQQLVKDAIDVLMGVDLTGGRGGGRGDDDISETDLMINVKSKSPTPNKLLNGCIPTTLPIDCSSSSSSTLTNNIKESKQKSNESSLNKSLSLPNVNVTPGKSSTTTTSATKTTTGSTNNNDLDSKYCSACNISFTYRNSYLAHK</sequence>
<feature type="domain" description="C2H2-type" evidence="2">
    <location>
        <begin position="225"/>
        <end position="243"/>
    </location>
</feature>
<dbReference type="InterPro" id="IPR013087">
    <property type="entry name" value="Znf_C2H2_type"/>
</dbReference>
<evidence type="ECO:0000256" key="1">
    <source>
        <dbReference type="SAM" id="MobiDB-lite"/>
    </source>
</evidence>
<dbReference type="AlphaFoldDB" id="A0A1Y3AYI3"/>
<dbReference type="EMBL" id="MUJZ01051059">
    <property type="protein sequence ID" value="OTF73561.1"/>
    <property type="molecule type" value="Genomic_DNA"/>
</dbReference>
<feature type="compositionally biased region" description="Low complexity" evidence="1">
    <location>
        <begin position="182"/>
        <end position="217"/>
    </location>
</feature>
<reference evidence="3 4" key="1">
    <citation type="submission" date="2017-03" db="EMBL/GenBank/DDBJ databases">
        <title>Genome Survey of Euroglyphus maynei.</title>
        <authorList>
            <person name="Arlian L.G."/>
            <person name="Morgan M.S."/>
            <person name="Rider S.D."/>
        </authorList>
    </citation>
    <scope>NUCLEOTIDE SEQUENCE [LARGE SCALE GENOMIC DNA]</scope>
    <source>
        <strain evidence="3">Arlian Lab</strain>
        <tissue evidence="3">Whole body</tissue>
    </source>
</reference>
<feature type="region of interest" description="Disordered" evidence="1">
    <location>
        <begin position="32"/>
        <end position="58"/>
    </location>
</feature>
<feature type="compositionally biased region" description="Low complexity" evidence="1">
    <location>
        <begin position="163"/>
        <end position="174"/>
    </location>
</feature>
<organism evidence="3 4">
    <name type="scientific">Euroglyphus maynei</name>
    <name type="common">Mayne's house dust mite</name>
    <dbReference type="NCBI Taxonomy" id="6958"/>
    <lineage>
        <taxon>Eukaryota</taxon>
        <taxon>Metazoa</taxon>
        <taxon>Ecdysozoa</taxon>
        <taxon>Arthropoda</taxon>
        <taxon>Chelicerata</taxon>
        <taxon>Arachnida</taxon>
        <taxon>Acari</taxon>
        <taxon>Acariformes</taxon>
        <taxon>Sarcoptiformes</taxon>
        <taxon>Astigmata</taxon>
        <taxon>Psoroptidia</taxon>
        <taxon>Analgoidea</taxon>
        <taxon>Pyroglyphidae</taxon>
        <taxon>Pyroglyphinae</taxon>
        <taxon>Euroglyphus</taxon>
    </lineage>
</organism>
<dbReference type="Pfam" id="PF12874">
    <property type="entry name" value="zf-met"/>
    <property type="match status" value="1"/>
</dbReference>
<protein>
    <recommendedName>
        <fullName evidence="2">C2H2-type domain-containing protein</fullName>
    </recommendedName>
</protein>
<evidence type="ECO:0000313" key="3">
    <source>
        <dbReference type="EMBL" id="OTF73561.1"/>
    </source>
</evidence>
<feature type="region of interest" description="Disordered" evidence="1">
    <location>
        <begin position="163"/>
        <end position="218"/>
    </location>
</feature>
<name>A0A1Y3AYI3_EURMA</name>
<accession>A0A1Y3AYI3</accession>
<dbReference type="Proteomes" id="UP000194236">
    <property type="component" value="Unassembled WGS sequence"/>
</dbReference>
<feature type="non-terminal residue" evidence="3">
    <location>
        <position position="244"/>
    </location>
</feature>
<evidence type="ECO:0000313" key="4">
    <source>
        <dbReference type="Proteomes" id="UP000194236"/>
    </source>
</evidence>
<proteinExistence type="predicted"/>
<comment type="caution">
    <text evidence="3">The sequence shown here is derived from an EMBL/GenBank/DDBJ whole genome shotgun (WGS) entry which is preliminary data.</text>
</comment>
<dbReference type="InterPro" id="IPR036236">
    <property type="entry name" value="Znf_C2H2_sf"/>
</dbReference>
<keyword evidence="4" id="KW-1185">Reference proteome</keyword>
<evidence type="ECO:0000259" key="2">
    <source>
        <dbReference type="Pfam" id="PF12874"/>
    </source>
</evidence>